<gene>
    <name evidence="5" type="ORF">GCM10007907_07850</name>
</gene>
<sequence length="380" mass="39680">MQYDGTRQCRDAGEATMRDTDSEDWLRLSLTPGMGPAHTCRLLAAFGTPAQVLAASQASLARHVPDKLAQALKQGPDPEQLARSLAWLDTPENRLLTLADSDYPSSLLEISDPPPVLYAKGQVGLLGSASLGVVGSRNATPQGVQNAEAFSRDLSQRGWCIVSGLALGIDTAAHRGGLSGPGSTIAVVGTGLDIVYPARNHALAHQIAAEGLILSEFALGTPGRAGNFPRRNRIISGLARGVLVVEAALQSGSLITAREAAEQGREVFAIPGSIHSTLSKGCHQLIKHGAKLVETAADILEELGAAPEPAVLRPTAKNPVAPADAAEASLLAALGHDPLDIDSLVTRANLTPDRVYAMLLTLELTGQVAKLPGGRYQRLA</sequence>
<evidence type="ECO:0000313" key="5">
    <source>
        <dbReference type="EMBL" id="GLR11995.1"/>
    </source>
</evidence>
<dbReference type="PANTHER" id="PTHR43022:SF1">
    <property type="entry name" value="PROTEIN SMF"/>
    <property type="match status" value="1"/>
</dbReference>
<dbReference type="Pfam" id="PF02481">
    <property type="entry name" value="DNA_processg_A"/>
    <property type="match status" value="1"/>
</dbReference>
<comment type="similarity">
    <text evidence="1">Belongs to the DprA/Smf family.</text>
</comment>
<dbReference type="PANTHER" id="PTHR43022">
    <property type="entry name" value="PROTEIN SMF"/>
    <property type="match status" value="1"/>
</dbReference>
<dbReference type="Gene3D" id="1.10.10.10">
    <property type="entry name" value="Winged helix-like DNA-binding domain superfamily/Winged helix DNA-binding domain"/>
    <property type="match status" value="1"/>
</dbReference>
<reference evidence="6" key="1">
    <citation type="journal article" date="2019" name="Int. J. Syst. Evol. Microbiol.">
        <title>The Global Catalogue of Microorganisms (GCM) 10K type strain sequencing project: providing services to taxonomists for standard genome sequencing and annotation.</title>
        <authorList>
            <consortium name="The Broad Institute Genomics Platform"/>
            <consortium name="The Broad Institute Genome Sequencing Center for Infectious Disease"/>
            <person name="Wu L."/>
            <person name="Ma J."/>
        </authorList>
    </citation>
    <scope>NUCLEOTIDE SEQUENCE [LARGE SCALE GENOMIC DNA]</scope>
    <source>
        <strain evidence="6">NBRC 110044</strain>
    </source>
</reference>
<evidence type="ECO:0000313" key="6">
    <source>
        <dbReference type="Proteomes" id="UP001156706"/>
    </source>
</evidence>
<comment type="caution">
    <text evidence="5">The sequence shown here is derived from an EMBL/GenBank/DDBJ whole genome shotgun (WGS) entry which is preliminary data.</text>
</comment>
<dbReference type="InterPro" id="IPR057666">
    <property type="entry name" value="DrpA_SLOG"/>
</dbReference>
<dbReference type="InterPro" id="IPR041614">
    <property type="entry name" value="DprA_WH"/>
</dbReference>
<dbReference type="EMBL" id="BSOG01000001">
    <property type="protein sequence ID" value="GLR11995.1"/>
    <property type="molecule type" value="Genomic_DNA"/>
</dbReference>
<dbReference type="InterPro" id="IPR003488">
    <property type="entry name" value="DprA"/>
</dbReference>
<name>A0ABQ5YF68_9NEIS</name>
<dbReference type="SUPFAM" id="SSF102405">
    <property type="entry name" value="MCP/YpsA-like"/>
    <property type="match status" value="1"/>
</dbReference>
<protein>
    <submittedName>
        <fullName evidence="5">DNA processing protein DprA</fullName>
    </submittedName>
</protein>
<feature type="domain" description="DprA winged helix" evidence="4">
    <location>
        <begin position="315"/>
        <end position="374"/>
    </location>
</feature>
<dbReference type="Gene3D" id="3.40.50.450">
    <property type="match status" value="1"/>
</dbReference>
<keyword evidence="6" id="KW-1185">Reference proteome</keyword>
<dbReference type="NCBIfam" id="TIGR00732">
    <property type="entry name" value="dprA"/>
    <property type="match status" value="1"/>
</dbReference>
<feature type="domain" description="Smf/DprA SLOG" evidence="3">
    <location>
        <begin position="95"/>
        <end position="303"/>
    </location>
</feature>
<feature type="region of interest" description="Disordered" evidence="2">
    <location>
        <begin position="1"/>
        <end position="20"/>
    </location>
</feature>
<evidence type="ECO:0000256" key="2">
    <source>
        <dbReference type="SAM" id="MobiDB-lite"/>
    </source>
</evidence>
<organism evidence="5 6">
    <name type="scientific">Chitinimonas prasina</name>
    <dbReference type="NCBI Taxonomy" id="1434937"/>
    <lineage>
        <taxon>Bacteria</taxon>
        <taxon>Pseudomonadati</taxon>
        <taxon>Pseudomonadota</taxon>
        <taxon>Betaproteobacteria</taxon>
        <taxon>Neisseriales</taxon>
        <taxon>Chitinibacteraceae</taxon>
        <taxon>Chitinimonas</taxon>
    </lineage>
</organism>
<feature type="compositionally biased region" description="Basic and acidic residues" evidence="2">
    <location>
        <begin position="7"/>
        <end position="20"/>
    </location>
</feature>
<evidence type="ECO:0000259" key="3">
    <source>
        <dbReference type="Pfam" id="PF02481"/>
    </source>
</evidence>
<accession>A0ABQ5YF68</accession>
<evidence type="ECO:0000259" key="4">
    <source>
        <dbReference type="Pfam" id="PF17782"/>
    </source>
</evidence>
<proteinExistence type="inferred from homology"/>
<dbReference type="Pfam" id="PF17782">
    <property type="entry name" value="WHD_DprA"/>
    <property type="match status" value="1"/>
</dbReference>
<evidence type="ECO:0000256" key="1">
    <source>
        <dbReference type="ARBA" id="ARBA00006525"/>
    </source>
</evidence>
<dbReference type="Proteomes" id="UP001156706">
    <property type="component" value="Unassembled WGS sequence"/>
</dbReference>
<dbReference type="InterPro" id="IPR036388">
    <property type="entry name" value="WH-like_DNA-bd_sf"/>
</dbReference>